<dbReference type="FunFam" id="3.30.70.270:FF:000014">
    <property type="entry name" value="DNA polymerase kappa subunit"/>
    <property type="match status" value="1"/>
</dbReference>
<dbReference type="GO" id="GO:0006281">
    <property type="term" value="P:DNA repair"/>
    <property type="evidence" value="ECO:0007669"/>
    <property type="project" value="InterPro"/>
</dbReference>
<dbReference type="Pfam" id="PF00817">
    <property type="entry name" value="IMS"/>
    <property type="match status" value="1"/>
</dbReference>
<dbReference type="GO" id="GO:0005634">
    <property type="term" value="C:nucleus"/>
    <property type="evidence" value="ECO:0007669"/>
    <property type="project" value="TreeGrafter"/>
</dbReference>
<accession>A0A2G5CPQ6</accession>
<dbReference type="InterPro" id="IPR001126">
    <property type="entry name" value="UmuC"/>
</dbReference>
<dbReference type="PANTHER" id="PTHR11076">
    <property type="entry name" value="DNA REPAIR POLYMERASE UMUC / TRANSFERASE FAMILY MEMBER"/>
    <property type="match status" value="1"/>
</dbReference>
<feature type="region of interest" description="Disordered" evidence="2">
    <location>
        <begin position="397"/>
        <end position="431"/>
    </location>
</feature>
<gene>
    <name evidence="4" type="ORF">AQUCO_04200204v1</name>
</gene>
<sequence length="537" mass="60619">MYGVDKEKVQKEAKNVERKEEFIKQKVEKMHTQCAKLTAADISHYKTVADKKIVELEATRDLSRTWLHLEMDAFYAAVETKENPSLVGKPMAVGSMSMILTANYEARLFGVRAAMPGFIAQKVCPELIFVPVDFKKYTHYSELSRKVFHKYDPNFVASSLDEAYLDISEVCKARGITSEEIASELRAGVYEETGLTCSAGVAPNRMIAKVCSDINKPNGHFVLPNDRIAVVTFISSLPIWKIGGIGKVTDHILKDVLGISTCEEILQNSAYLCALFSHSLIDFFLSVALGLGKTRTPEARSRKSISNERTFSAIADEASLYNKIEHKRWNIMKERSSQKPGGNQMDVKDVHKRDEWMKTGGDENNVWHHDCFHELKADALPPTRKRPGFVEKIVEQESGNPAERTATVSGPPTSIERPASENARGEKWEDVTSTGTELTEEIEYHHNGEKHKGLAFWDETDSMEGVQKETRIATNGSMTYLMRSTRVHLQRTTNGSMTCLMRSIRVHLQRTQTIRLQRLKHSWHLNKGRVLSITLIC</sequence>
<reference evidence="4 5" key="1">
    <citation type="submission" date="2017-09" db="EMBL/GenBank/DDBJ databases">
        <title>WGS assembly of Aquilegia coerulea Goldsmith.</title>
        <authorList>
            <person name="Hodges S."/>
            <person name="Kramer E."/>
            <person name="Nordborg M."/>
            <person name="Tomkins J."/>
            <person name="Borevitz J."/>
            <person name="Derieg N."/>
            <person name="Yan J."/>
            <person name="Mihaltcheva S."/>
            <person name="Hayes R.D."/>
            <person name="Rokhsar D."/>
        </authorList>
    </citation>
    <scope>NUCLEOTIDE SEQUENCE [LARGE SCALE GENOMIC DNA]</scope>
    <source>
        <strain evidence="5">cv. Goldsmith</strain>
    </source>
</reference>
<evidence type="ECO:0000259" key="3">
    <source>
        <dbReference type="PROSITE" id="PS50173"/>
    </source>
</evidence>
<dbReference type="InterPro" id="IPR043502">
    <property type="entry name" value="DNA/RNA_pol_sf"/>
</dbReference>
<dbReference type="Proteomes" id="UP000230069">
    <property type="component" value="Unassembled WGS sequence"/>
</dbReference>
<dbReference type="InterPro" id="IPR050116">
    <property type="entry name" value="DNA_polymerase-Y"/>
</dbReference>
<dbReference type="PANTHER" id="PTHR11076:SF33">
    <property type="entry name" value="DNA POLYMERASE KAPPA"/>
    <property type="match status" value="1"/>
</dbReference>
<dbReference type="GO" id="GO:0003887">
    <property type="term" value="F:DNA-directed DNA polymerase activity"/>
    <property type="evidence" value="ECO:0007669"/>
    <property type="project" value="InterPro"/>
</dbReference>
<name>A0A2G5CPQ6_AQUCA</name>
<evidence type="ECO:0000256" key="1">
    <source>
        <dbReference type="ARBA" id="ARBA00016178"/>
    </source>
</evidence>
<evidence type="ECO:0000313" key="4">
    <source>
        <dbReference type="EMBL" id="PIA33272.1"/>
    </source>
</evidence>
<organism evidence="4 5">
    <name type="scientific">Aquilegia coerulea</name>
    <name type="common">Rocky mountain columbine</name>
    <dbReference type="NCBI Taxonomy" id="218851"/>
    <lineage>
        <taxon>Eukaryota</taxon>
        <taxon>Viridiplantae</taxon>
        <taxon>Streptophyta</taxon>
        <taxon>Embryophyta</taxon>
        <taxon>Tracheophyta</taxon>
        <taxon>Spermatophyta</taxon>
        <taxon>Magnoliopsida</taxon>
        <taxon>Ranunculales</taxon>
        <taxon>Ranunculaceae</taxon>
        <taxon>Thalictroideae</taxon>
        <taxon>Aquilegia</taxon>
    </lineage>
</organism>
<dbReference type="AlphaFoldDB" id="A0A2G5CPQ6"/>
<dbReference type="GO" id="GO:0042276">
    <property type="term" value="P:error-prone translesion synthesis"/>
    <property type="evidence" value="ECO:0007669"/>
    <property type="project" value="TreeGrafter"/>
</dbReference>
<evidence type="ECO:0000256" key="2">
    <source>
        <dbReference type="SAM" id="MobiDB-lite"/>
    </source>
</evidence>
<dbReference type="STRING" id="218851.A0A2G5CPQ6"/>
<dbReference type="EMBL" id="KZ305059">
    <property type="protein sequence ID" value="PIA33272.1"/>
    <property type="molecule type" value="Genomic_DNA"/>
</dbReference>
<dbReference type="InParanoid" id="A0A2G5CPQ6"/>
<keyword evidence="5" id="KW-1185">Reference proteome</keyword>
<proteinExistence type="predicted"/>
<dbReference type="Gene3D" id="1.10.150.810">
    <property type="match status" value="2"/>
</dbReference>
<dbReference type="CDD" id="cd03586">
    <property type="entry name" value="PolY_Pol_IV_kappa"/>
    <property type="match status" value="1"/>
</dbReference>
<dbReference type="OrthoDB" id="1747274at2759"/>
<evidence type="ECO:0000313" key="5">
    <source>
        <dbReference type="Proteomes" id="UP000230069"/>
    </source>
</evidence>
<dbReference type="SUPFAM" id="SSF56672">
    <property type="entry name" value="DNA/RNA polymerases"/>
    <property type="match status" value="1"/>
</dbReference>
<dbReference type="Gene3D" id="3.40.1170.60">
    <property type="match status" value="1"/>
</dbReference>
<dbReference type="InterPro" id="IPR043128">
    <property type="entry name" value="Rev_trsase/Diguanyl_cyclase"/>
</dbReference>
<feature type="domain" description="UmuC" evidence="3">
    <location>
        <begin position="66"/>
        <end position="246"/>
    </location>
</feature>
<dbReference type="FunFam" id="1.10.150.810:FF:000001">
    <property type="entry name" value="DNA polymerase kappa"/>
    <property type="match status" value="1"/>
</dbReference>
<protein>
    <recommendedName>
        <fullName evidence="1">DNA polymerase kappa</fullName>
    </recommendedName>
</protein>
<dbReference type="Gene3D" id="3.30.70.270">
    <property type="match status" value="1"/>
</dbReference>
<dbReference type="PROSITE" id="PS50173">
    <property type="entry name" value="UMUC"/>
    <property type="match status" value="1"/>
</dbReference>
<dbReference type="InterPro" id="IPR022880">
    <property type="entry name" value="DNApol_IV"/>
</dbReference>